<dbReference type="InterPro" id="IPR045054">
    <property type="entry name" value="P4HA-like"/>
</dbReference>
<dbReference type="EMBL" id="MU827309">
    <property type="protein sequence ID" value="KAJ7360411.1"/>
    <property type="molecule type" value="Genomic_DNA"/>
</dbReference>
<dbReference type="GO" id="GO:0031418">
    <property type="term" value="F:L-ascorbic acid binding"/>
    <property type="evidence" value="ECO:0007669"/>
    <property type="project" value="UniProtKB-KW"/>
</dbReference>
<evidence type="ECO:0000313" key="10">
    <source>
        <dbReference type="Proteomes" id="UP001163046"/>
    </source>
</evidence>
<feature type="domain" description="Fe2OG dioxygenase" evidence="8">
    <location>
        <begin position="187"/>
        <end position="344"/>
    </location>
</feature>
<dbReference type="GO" id="GO:0004656">
    <property type="term" value="F:procollagen-proline 4-dioxygenase activity"/>
    <property type="evidence" value="ECO:0007669"/>
    <property type="project" value="TreeGrafter"/>
</dbReference>
<evidence type="ECO:0000256" key="5">
    <source>
        <dbReference type="ARBA" id="ARBA00022964"/>
    </source>
</evidence>
<comment type="cofactor">
    <cofactor evidence="1">
        <name>L-ascorbate</name>
        <dbReference type="ChEBI" id="CHEBI:38290"/>
    </cofactor>
</comment>
<proteinExistence type="predicted"/>
<evidence type="ECO:0000256" key="3">
    <source>
        <dbReference type="ARBA" id="ARBA00022837"/>
    </source>
</evidence>
<dbReference type="OrthoDB" id="420380at2759"/>
<dbReference type="Gene3D" id="2.60.120.620">
    <property type="entry name" value="q2cbj1_9rhob like domain"/>
    <property type="match status" value="1"/>
</dbReference>
<gene>
    <name evidence="9" type="primary">P4HTM_10</name>
    <name evidence="9" type="ORF">OS493_015508</name>
</gene>
<dbReference type="PANTHER" id="PTHR10869">
    <property type="entry name" value="PROLYL 4-HYDROXYLASE ALPHA SUBUNIT"/>
    <property type="match status" value="1"/>
</dbReference>
<comment type="caution">
    <text evidence="9">The sequence shown here is derived from an EMBL/GenBank/DDBJ whole genome shotgun (WGS) entry which is preliminary data.</text>
</comment>
<name>A0A9W9YNX8_9CNID</name>
<evidence type="ECO:0000256" key="6">
    <source>
        <dbReference type="ARBA" id="ARBA00023002"/>
    </source>
</evidence>
<dbReference type="AlphaFoldDB" id="A0A9W9YNX8"/>
<dbReference type="SMART" id="SM00702">
    <property type="entry name" value="P4Hc"/>
    <property type="match status" value="1"/>
</dbReference>
<dbReference type="Pfam" id="PF13640">
    <property type="entry name" value="2OG-FeII_Oxy_3"/>
    <property type="match status" value="1"/>
</dbReference>
<dbReference type="InterPro" id="IPR005123">
    <property type="entry name" value="Oxoglu/Fe-dep_dioxygenase_dom"/>
</dbReference>
<evidence type="ECO:0000259" key="8">
    <source>
        <dbReference type="PROSITE" id="PS51471"/>
    </source>
</evidence>
<dbReference type="Proteomes" id="UP001163046">
    <property type="component" value="Unassembled WGS sequence"/>
</dbReference>
<dbReference type="PANTHER" id="PTHR10869:SF246">
    <property type="entry name" value="TRANSMEMBRANE PROLYL 4-HYDROXYLASE"/>
    <property type="match status" value="1"/>
</dbReference>
<keyword evidence="10" id="KW-1185">Reference proteome</keyword>
<evidence type="ECO:0000313" key="9">
    <source>
        <dbReference type="EMBL" id="KAJ7360411.1"/>
    </source>
</evidence>
<evidence type="ECO:0000256" key="1">
    <source>
        <dbReference type="ARBA" id="ARBA00001961"/>
    </source>
</evidence>
<evidence type="ECO:0000256" key="2">
    <source>
        <dbReference type="ARBA" id="ARBA00022723"/>
    </source>
</evidence>
<dbReference type="InterPro" id="IPR018247">
    <property type="entry name" value="EF_Hand_1_Ca_BS"/>
</dbReference>
<organism evidence="9 10">
    <name type="scientific">Desmophyllum pertusum</name>
    <dbReference type="NCBI Taxonomy" id="174260"/>
    <lineage>
        <taxon>Eukaryota</taxon>
        <taxon>Metazoa</taxon>
        <taxon>Cnidaria</taxon>
        <taxon>Anthozoa</taxon>
        <taxon>Hexacorallia</taxon>
        <taxon>Scleractinia</taxon>
        <taxon>Caryophylliina</taxon>
        <taxon>Caryophylliidae</taxon>
        <taxon>Desmophyllum</taxon>
    </lineage>
</organism>
<dbReference type="PROSITE" id="PS51471">
    <property type="entry name" value="FE2OG_OXY"/>
    <property type="match status" value="1"/>
</dbReference>
<dbReference type="InterPro" id="IPR044862">
    <property type="entry name" value="Pro_4_hyd_alph_FE2OG_OXY"/>
</dbReference>
<dbReference type="InterPro" id="IPR011992">
    <property type="entry name" value="EF-hand-dom_pair"/>
</dbReference>
<evidence type="ECO:0000256" key="7">
    <source>
        <dbReference type="ARBA" id="ARBA00023004"/>
    </source>
</evidence>
<keyword evidence="4" id="KW-0847">Vitamin C</keyword>
<keyword evidence="6" id="KW-0560">Oxidoreductase</keyword>
<dbReference type="GO" id="GO:0005506">
    <property type="term" value="F:iron ion binding"/>
    <property type="evidence" value="ECO:0007669"/>
    <property type="project" value="InterPro"/>
</dbReference>
<dbReference type="PROSITE" id="PS00018">
    <property type="entry name" value="EF_HAND_1"/>
    <property type="match status" value="1"/>
</dbReference>
<keyword evidence="5" id="KW-0223">Dioxygenase</keyword>
<sequence>MHSNEHKRFTNVHLCRNTAFLTSEECDYIIKLAEENGLISSIARGGLTTKKDLEVPKVESGKGEGAAGIFEAWDMNNDRRITVDEVIEYAKRYIYAVFSEQDLMEILHKVNVTELDDGFITPDEFEHMNTRGADTMMMHARKTHPKYRARYSYQSFVNQRYLKDPILDRIVERVIELTKLPREIIYGSERLQVVYYDQNGHYHAHFDSETHEKTAMPCCHQRVEENMRLNFDHPCRFCRYVTILYYLNDVEAGGETAFPVADNKTLNMDHLIYSRGNLDYFNLSHNCHLGNLVIRPRKGTAVMWYNHFIDEESGWLGKLDEYSLHGGCDILKGEKWIANNWITAPYKDGVHIPSSWLNVY</sequence>
<dbReference type="GO" id="GO:0005783">
    <property type="term" value="C:endoplasmic reticulum"/>
    <property type="evidence" value="ECO:0007669"/>
    <property type="project" value="TreeGrafter"/>
</dbReference>
<dbReference type="SUPFAM" id="SSF47473">
    <property type="entry name" value="EF-hand"/>
    <property type="match status" value="1"/>
</dbReference>
<evidence type="ECO:0000256" key="4">
    <source>
        <dbReference type="ARBA" id="ARBA00022896"/>
    </source>
</evidence>
<reference evidence="9" key="1">
    <citation type="submission" date="2023-01" db="EMBL/GenBank/DDBJ databases">
        <title>Genome assembly of the deep-sea coral Lophelia pertusa.</title>
        <authorList>
            <person name="Herrera S."/>
            <person name="Cordes E."/>
        </authorList>
    </citation>
    <scope>NUCLEOTIDE SEQUENCE</scope>
    <source>
        <strain evidence="9">USNM1676648</strain>
        <tissue evidence="9">Polyp</tissue>
    </source>
</reference>
<keyword evidence="3" id="KW-0106">Calcium</keyword>
<protein>
    <submittedName>
        <fullName evidence="9">Prolyl 4-hydroxylase</fullName>
    </submittedName>
</protein>
<dbReference type="InterPro" id="IPR006620">
    <property type="entry name" value="Pro_4_hyd_alph"/>
</dbReference>
<keyword evidence="7" id="KW-0408">Iron</keyword>
<accession>A0A9W9YNX8</accession>
<keyword evidence="2" id="KW-0479">Metal-binding</keyword>